<dbReference type="InterPro" id="IPR036259">
    <property type="entry name" value="MFS_trans_sf"/>
</dbReference>
<sequence>MFVNGMVGGYGTLMSDGNPTAARATAQNVLGNIGRAVGGFGRWRSALAARYSFQTGIALLAGLYMLDMVATLFVIPELKGVELE</sequence>
<organism evidence="1 2">
    <name type="scientific">Burkholderia ambifaria (strain ATCC BAA-244 / DSM 16087 / CCUG 44356 / LMG 19182 / AMMD)</name>
    <name type="common">Burkholderia cepacia (strain AMMD)</name>
    <dbReference type="NCBI Taxonomy" id="339670"/>
    <lineage>
        <taxon>Bacteria</taxon>
        <taxon>Pseudomonadati</taxon>
        <taxon>Pseudomonadota</taxon>
        <taxon>Betaproteobacteria</taxon>
        <taxon>Burkholderiales</taxon>
        <taxon>Burkholderiaceae</taxon>
        <taxon>Burkholderia</taxon>
        <taxon>Burkholderia cepacia complex</taxon>
    </lineage>
</organism>
<proteinExistence type="predicted"/>
<evidence type="ECO:0000313" key="2">
    <source>
        <dbReference type="Proteomes" id="UP000000662"/>
    </source>
</evidence>
<reference evidence="1" key="1">
    <citation type="submission" date="2006-08" db="EMBL/GenBank/DDBJ databases">
        <title>Complete sequence of Chromosome 3 of Burkholderia cepacia AMMD.</title>
        <authorList>
            <consortium name="US DOE Joint Genome Institute"/>
            <person name="Copeland A."/>
            <person name="Lucas S."/>
            <person name="Lapidus A."/>
            <person name="Barry K."/>
            <person name="Detter J.C."/>
            <person name="Glavina del Rio T."/>
            <person name="Hammon N."/>
            <person name="Israni S."/>
            <person name="Pitluck S."/>
            <person name="Bruce D."/>
            <person name="Chain P."/>
            <person name="Malfatti S."/>
            <person name="Shin M."/>
            <person name="Vergez L."/>
            <person name="Schmutz J."/>
            <person name="Larimer F."/>
            <person name="Land M."/>
            <person name="Hauser L."/>
            <person name="Kyrpides N."/>
            <person name="Kim E."/>
            <person name="Parke J."/>
            <person name="Coenye T."/>
            <person name="Konstantinidis K."/>
            <person name="Ramette A."/>
            <person name="Tiedje J."/>
            <person name="Richardson P."/>
        </authorList>
    </citation>
    <scope>NUCLEOTIDE SEQUENCE</scope>
    <source>
        <strain evidence="1">AMMD</strain>
    </source>
</reference>
<dbReference type="SUPFAM" id="SSF103473">
    <property type="entry name" value="MFS general substrate transporter"/>
    <property type="match status" value="1"/>
</dbReference>
<gene>
    <name evidence="1" type="ordered locus">Bamb_6090</name>
</gene>
<dbReference type="Proteomes" id="UP000000662">
    <property type="component" value="Chromosome 3"/>
</dbReference>
<dbReference type="AlphaFoldDB" id="Q0B2I9"/>
<dbReference type="EMBL" id="CP000442">
    <property type="protein sequence ID" value="ABI91634.1"/>
    <property type="molecule type" value="Genomic_DNA"/>
</dbReference>
<accession>Q0B2I9</accession>
<name>Q0B2I9_BURCM</name>
<dbReference type="eggNOG" id="COG2814">
    <property type="taxonomic scope" value="Bacteria"/>
</dbReference>
<keyword evidence="2" id="KW-1185">Reference proteome</keyword>
<protein>
    <submittedName>
        <fullName evidence="1">Major facilitator superfamily, (MFS_1) family</fullName>
    </submittedName>
</protein>
<evidence type="ECO:0000313" key="1">
    <source>
        <dbReference type="EMBL" id="ABI91634.1"/>
    </source>
</evidence>
<dbReference type="PATRIC" id="fig|339670.21.peg.7065"/>
<dbReference type="KEGG" id="bam:Bamb_6090"/>